<sequence>MRHRPRRAPGRSGPRAPRSRASVERVVDTGLRHPRPPSRLVAVTHLTGTGPVQLTSTCVKQSLRARLRAGDPEAFRQLYQDLGQAIYAHAYRATGDWSAAEDAVSLTFLEVWRLRERLETGDESVRPWVYGIATNVLRNRGRAARRHQQTLARFPTPQTVPDFADEVAERIDDSERLAAARAAVARLRRPDRDVFMLCVWSDLSYTAAAEALGIPLGTVRSRLSRARARLLRLTEQELRRAQKRAEPPAPVRQIQGDRTPAVRSIQEKAR</sequence>
<feature type="region of interest" description="Disordered" evidence="5">
    <location>
        <begin position="239"/>
        <end position="270"/>
    </location>
</feature>
<dbReference type="PANTHER" id="PTHR43133:SF25">
    <property type="entry name" value="RNA POLYMERASE SIGMA FACTOR RFAY-RELATED"/>
    <property type="match status" value="1"/>
</dbReference>
<organism evidence="8 9">
    <name type="scientific">Streptomyces fagopyri</name>
    <dbReference type="NCBI Taxonomy" id="2662397"/>
    <lineage>
        <taxon>Bacteria</taxon>
        <taxon>Bacillati</taxon>
        <taxon>Actinomycetota</taxon>
        <taxon>Actinomycetes</taxon>
        <taxon>Kitasatosporales</taxon>
        <taxon>Streptomycetaceae</taxon>
        <taxon>Streptomyces</taxon>
    </lineage>
</organism>
<evidence type="ECO:0000259" key="7">
    <source>
        <dbReference type="Pfam" id="PF08281"/>
    </source>
</evidence>
<feature type="compositionally biased region" description="Low complexity" evidence="5">
    <location>
        <begin position="10"/>
        <end position="20"/>
    </location>
</feature>
<evidence type="ECO:0000256" key="1">
    <source>
        <dbReference type="ARBA" id="ARBA00010641"/>
    </source>
</evidence>
<dbReference type="GO" id="GO:0006352">
    <property type="term" value="P:DNA-templated transcription initiation"/>
    <property type="evidence" value="ECO:0007669"/>
    <property type="project" value="InterPro"/>
</dbReference>
<dbReference type="InterPro" id="IPR013249">
    <property type="entry name" value="RNA_pol_sigma70_r4_t2"/>
</dbReference>
<dbReference type="InterPro" id="IPR014284">
    <property type="entry name" value="RNA_pol_sigma-70_dom"/>
</dbReference>
<evidence type="ECO:0000313" key="9">
    <source>
        <dbReference type="Proteomes" id="UP000326179"/>
    </source>
</evidence>
<feature type="domain" description="RNA polymerase sigma-70 region 2" evidence="6">
    <location>
        <begin position="78"/>
        <end position="146"/>
    </location>
</feature>
<name>A0A5Q0LL79_9ACTN</name>
<feature type="region of interest" description="Disordered" evidence="5">
    <location>
        <begin position="1"/>
        <end position="36"/>
    </location>
</feature>
<dbReference type="InterPro" id="IPR036388">
    <property type="entry name" value="WH-like_DNA-bd_sf"/>
</dbReference>
<evidence type="ECO:0000256" key="5">
    <source>
        <dbReference type="SAM" id="MobiDB-lite"/>
    </source>
</evidence>
<dbReference type="SUPFAM" id="SSF88659">
    <property type="entry name" value="Sigma3 and sigma4 domains of RNA polymerase sigma factors"/>
    <property type="match status" value="1"/>
</dbReference>
<accession>A0A5Q0LL79</accession>
<feature type="compositionally biased region" description="Basic and acidic residues" evidence="5">
    <location>
        <begin position="21"/>
        <end position="31"/>
    </location>
</feature>
<evidence type="ECO:0000256" key="4">
    <source>
        <dbReference type="ARBA" id="ARBA00023163"/>
    </source>
</evidence>
<dbReference type="SUPFAM" id="SSF88946">
    <property type="entry name" value="Sigma2 domain of RNA polymerase sigma factors"/>
    <property type="match status" value="1"/>
</dbReference>
<dbReference type="EMBL" id="CP045643">
    <property type="protein sequence ID" value="QFZ77820.1"/>
    <property type="molecule type" value="Genomic_DNA"/>
</dbReference>
<evidence type="ECO:0000256" key="2">
    <source>
        <dbReference type="ARBA" id="ARBA00023015"/>
    </source>
</evidence>
<dbReference type="PANTHER" id="PTHR43133">
    <property type="entry name" value="RNA POLYMERASE ECF-TYPE SIGMA FACTO"/>
    <property type="match status" value="1"/>
</dbReference>
<feature type="domain" description="RNA polymerase sigma factor 70 region 4 type 2" evidence="7">
    <location>
        <begin position="179"/>
        <end position="230"/>
    </location>
</feature>
<keyword evidence="2" id="KW-0805">Transcription regulation</keyword>
<keyword evidence="4" id="KW-0804">Transcription</keyword>
<dbReference type="Pfam" id="PF08281">
    <property type="entry name" value="Sigma70_r4_2"/>
    <property type="match status" value="1"/>
</dbReference>
<protein>
    <submittedName>
        <fullName evidence="8">Sigma-70 family RNA polymerase sigma factor</fullName>
    </submittedName>
</protein>
<dbReference type="InterPro" id="IPR039425">
    <property type="entry name" value="RNA_pol_sigma-70-like"/>
</dbReference>
<evidence type="ECO:0000313" key="8">
    <source>
        <dbReference type="EMBL" id="QFZ77820.1"/>
    </source>
</evidence>
<dbReference type="InterPro" id="IPR007627">
    <property type="entry name" value="RNA_pol_sigma70_r2"/>
</dbReference>
<dbReference type="Pfam" id="PF04542">
    <property type="entry name" value="Sigma70_r2"/>
    <property type="match status" value="1"/>
</dbReference>
<dbReference type="KEGG" id="sfy:GFH48_35025"/>
<dbReference type="NCBIfam" id="TIGR02937">
    <property type="entry name" value="sigma70-ECF"/>
    <property type="match status" value="1"/>
</dbReference>
<dbReference type="InterPro" id="IPR013325">
    <property type="entry name" value="RNA_pol_sigma_r2"/>
</dbReference>
<keyword evidence="9" id="KW-1185">Reference proteome</keyword>
<dbReference type="Gene3D" id="1.10.10.10">
    <property type="entry name" value="Winged helix-like DNA-binding domain superfamily/Winged helix DNA-binding domain"/>
    <property type="match status" value="1"/>
</dbReference>
<gene>
    <name evidence="8" type="ORF">GFH48_35025</name>
</gene>
<comment type="similarity">
    <text evidence="1">Belongs to the sigma-70 factor family. ECF subfamily.</text>
</comment>
<evidence type="ECO:0000259" key="6">
    <source>
        <dbReference type="Pfam" id="PF04542"/>
    </source>
</evidence>
<dbReference type="GO" id="GO:0003677">
    <property type="term" value="F:DNA binding"/>
    <property type="evidence" value="ECO:0007669"/>
    <property type="project" value="InterPro"/>
</dbReference>
<dbReference type="Gene3D" id="1.10.1740.10">
    <property type="match status" value="1"/>
</dbReference>
<dbReference type="AlphaFoldDB" id="A0A5Q0LL79"/>
<dbReference type="InterPro" id="IPR013324">
    <property type="entry name" value="RNA_pol_sigma_r3/r4-like"/>
</dbReference>
<dbReference type="GO" id="GO:0016987">
    <property type="term" value="F:sigma factor activity"/>
    <property type="evidence" value="ECO:0007669"/>
    <property type="project" value="UniProtKB-KW"/>
</dbReference>
<evidence type="ECO:0000256" key="3">
    <source>
        <dbReference type="ARBA" id="ARBA00023082"/>
    </source>
</evidence>
<dbReference type="Proteomes" id="UP000326179">
    <property type="component" value="Chromosome"/>
</dbReference>
<reference evidence="8 9" key="1">
    <citation type="submission" date="2019-10" db="EMBL/GenBank/DDBJ databases">
        <title>A novel species.</title>
        <authorList>
            <person name="Gao J."/>
        </authorList>
    </citation>
    <scope>NUCLEOTIDE SEQUENCE [LARGE SCALE GENOMIC DNA]</scope>
    <source>
        <strain evidence="8 9">QMT-28</strain>
    </source>
</reference>
<keyword evidence="3" id="KW-0731">Sigma factor</keyword>
<proteinExistence type="inferred from homology"/>